<dbReference type="Proteomes" id="UP000799302">
    <property type="component" value="Unassembled WGS sequence"/>
</dbReference>
<dbReference type="AlphaFoldDB" id="A0A6A6U325"/>
<feature type="signal peptide" evidence="2">
    <location>
        <begin position="1"/>
        <end position="17"/>
    </location>
</feature>
<feature type="region of interest" description="Disordered" evidence="1">
    <location>
        <begin position="373"/>
        <end position="394"/>
    </location>
</feature>
<evidence type="ECO:0000256" key="2">
    <source>
        <dbReference type="SAM" id="SignalP"/>
    </source>
</evidence>
<accession>A0A6A6U325</accession>
<feature type="chain" id="PRO_5025531854" description="BIG2 domain-containing protein" evidence="2">
    <location>
        <begin position="18"/>
        <end position="603"/>
    </location>
</feature>
<gene>
    <name evidence="3" type="ORF">BT63DRAFT_415657</name>
</gene>
<evidence type="ECO:0000256" key="1">
    <source>
        <dbReference type="SAM" id="MobiDB-lite"/>
    </source>
</evidence>
<keyword evidence="4" id="KW-1185">Reference proteome</keyword>
<proteinExistence type="predicted"/>
<feature type="compositionally biased region" description="Low complexity" evidence="1">
    <location>
        <begin position="384"/>
        <end position="394"/>
    </location>
</feature>
<feature type="compositionally biased region" description="Gly residues" evidence="1">
    <location>
        <begin position="520"/>
        <end position="532"/>
    </location>
</feature>
<evidence type="ECO:0008006" key="5">
    <source>
        <dbReference type="Google" id="ProtNLM"/>
    </source>
</evidence>
<keyword evidence="2" id="KW-0732">Signal</keyword>
<evidence type="ECO:0000313" key="4">
    <source>
        <dbReference type="Proteomes" id="UP000799302"/>
    </source>
</evidence>
<sequence length="603" mass="61540">MTLSFVLLFFCYSFVRGAIPSNSTSFVPIISNNTLSPSQEYRINAEVPQPTKANSASSIVAGETDFELPASTPPVASSSEAIYISSEIQPAQSQCASQCAVALPDITVYKWQSVQITATKTVETVTLVVNPQFWPNVTGTVRHFDYGANDEEVARNRFAVNKAGVVITSLEAGATSITVAYPTPVTITPTTMTLIGGPPAITEAPGAPCTSGGAAQVNLTTIANAQIYSFGSPESPLSSGANKAAADTVHWRLVPERYQHVDPMEFTKLFPPIPAMGVCGVFGQPDKTASITQISAIEYLTTTTTSTVSGSKYPGIAPNILLTKKPASTLDGPGDKDGGIMQVHKETSATPKPAPVSAPASGAGIAMPMITGLTAQLDGPGPRQQQSQQAQPSAIASSIAAGVLGPALGMSNPGASSGIGSSQGHVDHPGGHESTPLVINGHVFTSTGKGSWIADDGQVLEANGAPIEVTVGSHGEHKMNVALKSAPEGRQVLVVDGASMTLSTDMPAATGSSSSRGGRSKGGLGGSSGSPGHGDDGIDGMIDPLYATHEQSSGSSSDSSSDLPLGSSPKSKQPEVYTGGASVTSLNMVSSCIAGFAALLMLL</sequence>
<protein>
    <recommendedName>
        <fullName evidence="5">BIG2 domain-containing protein</fullName>
    </recommendedName>
</protein>
<dbReference type="EMBL" id="MU004238">
    <property type="protein sequence ID" value="KAF2666522.1"/>
    <property type="molecule type" value="Genomic_DNA"/>
</dbReference>
<feature type="compositionally biased region" description="Low complexity" evidence="1">
    <location>
        <begin position="552"/>
        <end position="571"/>
    </location>
</feature>
<feature type="region of interest" description="Disordered" evidence="1">
    <location>
        <begin position="503"/>
        <end position="578"/>
    </location>
</feature>
<organism evidence="3 4">
    <name type="scientific">Microthyrium microscopicum</name>
    <dbReference type="NCBI Taxonomy" id="703497"/>
    <lineage>
        <taxon>Eukaryota</taxon>
        <taxon>Fungi</taxon>
        <taxon>Dikarya</taxon>
        <taxon>Ascomycota</taxon>
        <taxon>Pezizomycotina</taxon>
        <taxon>Dothideomycetes</taxon>
        <taxon>Dothideomycetes incertae sedis</taxon>
        <taxon>Microthyriales</taxon>
        <taxon>Microthyriaceae</taxon>
        <taxon>Microthyrium</taxon>
    </lineage>
</organism>
<feature type="region of interest" description="Disordered" evidence="1">
    <location>
        <begin position="412"/>
        <end position="438"/>
    </location>
</feature>
<name>A0A6A6U325_9PEZI</name>
<evidence type="ECO:0000313" key="3">
    <source>
        <dbReference type="EMBL" id="KAF2666522.1"/>
    </source>
</evidence>
<reference evidence="3" key="1">
    <citation type="journal article" date="2020" name="Stud. Mycol.">
        <title>101 Dothideomycetes genomes: a test case for predicting lifestyles and emergence of pathogens.</title>
        <authorList>
            <person name="Haridas S."/>
            <person name="Albert R."/>
            <person name="Binder M."/>
            <person name="Bloem J."/>
            <person name="Labutti K."/>
            <person name="Salamov A."/>
            <person name="Andreopoulos B."/>
            <person name="Baker S."/>
            <person name="Barry K."/>
            <person name="Bills G."/>
            <person name="Bluhm B."/>
            <person name="Cannon C."/>
            <person name="Castanera R."/>
            <person name="Culley D."/>
            <person name="Daum C."/>
            <person name="Ezra D."/>
            <person name="Gonzalez J."/>
            <person name="Henrissat B."/>
            <person name="Kuo A."/>
            <person name="Liang C."/>
            <person name="Lipzen A."/>
            <person name="Lutzoni F."/>
            <person name="Magnuson J."/>
            <person name="Mondo S."/>
            <person name="Nolan M."/>
            <person name="Ohm R."/>
            <person name="Pangilinan J."/>
            <person name="Park H.-J."/>
            <person name="Ramirez L."/>
            <person name="Alfaro M."/>
            <person name="Sun H."/>
            <person name="Tritt A."/>
            <person name="Yoshinaga Y."/>
            <person name="Zwiers L.-H."/>
            <person name="Turgeon B."/>
            <person name="Goodwin S."/>
            <person name="Spatafora J."/>
            <person name="Crous P."/>
            <person name="Grigoriev I."/>
        </authorList>
    </citation>
    <scope>NUCLEOTIDE SEQUENCE</scope>
    <source>
        <strain evidence="3">CBS 115976</strain>
    </source>
</reference>
<feature type="compositionally biased region" description="Polar residues" evidence="1">
    <location>
        <begin position="413"/>
        <end position="424"/>
    </location>
</feature>